<dbReference type="EMBL" id="JQED01000057">
    <property type="protein sequence ID" value="KGJ86449.1"/>
    <property type="molecule type" value="Genomic_DNA"/>
</dbReference>
<evidence type="ECO:0000313" key="2">
    <source>
        <dbReference type="Proteomes" id="UP000029843"/>
    </source>
</evidence>
<evidence type="ECO:0000313" key="1">
    <source>
        <dbReference type="EMBL" id="KGJ86449.1"/>
    </source>
</evidence>
<comment type="caution">
    <text evidence="1">The sequence shown here is derived from an EMBL/GenBank/DDBJ whole genome shotgun (WGS) entry which is preliminary data.</text>
</comment>
<sequence length="92" mass="10519">MKTHGAPKEIIDELTKVKDFEVFPQNWPVVVWFTQVSDLMRYRNDGACLGLDLPQIESDAKLSERDFTDAHYHGLRIMSKAAARALNKVNDD</sequence>
<dbReference type="AlphaFoldDB" id="A0A099K6L8"/>
<dbReference type="OrthoDB" id="6306623at2"/>
<dbReference type="RefSeq" id="WP_033096073.1">
    <property type="nucleotide sequence ID" value="NZ_JQED01000057.1"/>
</dbReference>
<proteinExistence type="predicted"/>
<gene>
    <name evidence="1" type="ORF">ND2E_1015</name>
</gene>
<accession>A0A099K6L8</accession>
<dbReference type="PATRIC" id="fig|28229.4.peg.4509"/>
<protein>
    <submittedName>
        <fullName evidence="1">Uncharacterized protein</fullName>
    </submittedName>
</protein>
<name>A0A099K6L8_COLPS</name>
<dbReference type="Proteomes" id="UP000029843">
    <property type="component" value="Unassembled WGS sequence"/>
</dbReference>
<organism evidence="1 2">
    <name type="scientific">Colwellia psychrerythraea</name>
    <name type="common">Vibrio psychroerythus</name>
    <dbReference type="NCBI Taxonomy" id="28229"/>
    <lineage>
        <taxon>Bacteria</taxon>
        <taxon>Pseudomonadati</taxon>
        <taxon>Pseudomonadota</taxon>
        <taxon>Gammaproteobacteria</taxon>
        <taxon>Alteromonadales</taxon>
        <taxon>Colwelliaceae</taxon>
        <taxon>Colwellia</taxon>
    </lineage>
</organism>
<reference evidence="1 2" key="1">
    <citation type="submission" date="2014-08" db="EMBL/GenBank/DDBJ databases">
        <title>Genomic and Phenotypic Diversity of Colwellia psychrerythraea strains from Disparate Marine Basins.</title>
        <authorList>
            <person name="Techtmann S.M."/>
            <person name="Stelling S.C."/>
            <person name="Utturkar S.M."/>
            <person name="Alshibli N."/>
            <person name="Harris A."/>
            <person name="Brown S.D."/>
            <person name="Hazen T.C."/>
        </authorList>
    </citation>
    <scope>NUCLEOTIDE SEQUENCE [LARGE SCALE GENOMIC DNA]</scope>
    <source>
        <strain evidence="1 2">ND2E</strain>
    </source>
</reference>